<evidence type="ECO:0000313" key="2">
    <source>
        <dbReference type="EnsemblMetazoa" id="ISCW013345-PA"/>
    </source>
</evidence>
<dbReference type="InParanoid" id="B7QDM9"/>
<keyword evidence="3" id="KW-1185">Reference proteome</keyword>
<name>B7QDM9_IXOSC</name>
<proteinExistence type="predicted"/>
<dbReference type="EMBL" id="DS914894">
    <property type="protein sequence ID" value="EEC16951.1"/>
    <property type="molecule type" value="Genomic_DNA"/>
</dbReference>
<sequence length="188" mass="21714">MHSQARNQPQKFQTLKAPDIAVQPLNRNYADEQEENESLKPRFSQIGKKLMCRDSEGKIDFQREGGLLYRSYTEKTGRMKSFDTVLGSTRVLIQNAFGLLKQCFGQLITLELLTVHRMSKFIAACRVLHHLRIDAGNTEIRDAEVEELMLRLDTRGSPKEDLPLSDATPRVLRRIKWDKLVFNEKRAI</sequence>
<dbReference type="Proteomes" id="UP000001555">
    <property type="component" value="Unassembled WGS sequence"/>
</dbReference>
<accession>B7QDM9</accession>
<dbReference type="VEuPathDB" id="VectorBase:ISCW013345"/>
<dbReference type="VEuPathDB" id="VectorBase:ISCI013345"/>
<dbReference type="VEuPathDB" id="VectorBase:ISCP_007212"/>
<gene>
    <name evidence="1" type="ORF">IscW_ISCW013345</name>
</gene>
<evidence type="ECO:0000313" key="3">
    <source>
        <dbReference type="Proteomes" id="UP000001555"/>
    </source>
</evidence>
<organism>
    <name type="scientific">Ixodes scapularis</name>
    <name type="common">Black-legged tick</name>
    <name type="synonym">Deer tick</name>
    <dbReference type="NCBI Taxonomy" id="6945"/>
    <lineage>
        <taxon>Eukaryota</taxon>
        <taxon>Metazoa</taxon>
        <taxon>Ecdysozoa</taxon>
        <taxon>Arthropoda</taxon>
        <taxon>Chelicerata</taxon>
        <taxon>Arachnida</taxon>
        <taxon>Acari</taxon>
        <taxon>Parasitiformes</taxon>
        <taxon>Ixodida</taxon>
        <taxon>Ixodoidea</taxon>
        <taxon>Ixodidae</taxon>
        <taxon>Ixodinae</taxon>
        <taxon>Ixodes</taxon>
    </lineage>
</organism>
<dbReference type="PaxDb" id="6945-B7QDM9"/>
<dbReference type="AlphaFoldDB" id="B7QDM9"/>
<dbReference type="HOGENOM" id="CLU_1442584_0_0_1"/>
<dbReference type="EMBL" id="ABJB010892064">
    <property type="status" value="NOT_ANNOTATED_CDS"/>
    <property type="molecule type" value="Genomic_DNA"/>
</dbReference>
<dbReference type="OrthoDB" id="6761011at2759"/>
<evidence type="ECO:0000313" key="1">
    <source>
        <dbReference type="EMBL" id="EEC16951.1"/>
    </source>
</evidence>
<protein>
    <recommendedName>
        <fullName evidence="4">DDE Tnp4 domain-containing protein</fullName>
    </recommendedName>
</protein>
<evidence type="ECO:0008006" key="4">
    <source>
        <dbReference type="Google" id="ProtNLM"/>
    </source>
</evidence>
<dbReference type="EnsemblMetazoa" id="ISCW013345-RA">
    <property type="protein sequence ID" value="ISCW013345-PA"/>
    <property type="gene ID" value="ISCW013345"/>
</dbReference>
<reference evidence="1 3" key="1">
    <citation type="submission" date="2008-03" db="EMBL/GenBank/DDBJ databases">
        <title>Annotation of Ixodes scapularis.</title>
        <authorList>
            <consortium name="Ixodes scapularis Genome Project Consortium"/>
            <person name="Caler E."/>
            <person name="Hannick L.I."/>
            <person name="Bidwell S."/>
            <person name="Joardar V."/>
            <person name="Thiagarajan M."/>
            <person name="Amedeo P."/>
            <person name="Galinsky K.J."/>
            <person name="Schobel S."/>
            <person name="Inman J."/>
            <person name="Hostetler J."/>
            <person name="Miller J."/>
            <person name="Hammond M."/>
            <person name="Megy K."/>
            <person name="Lawson D."/>
            <person name="Kodira C."/>
            <person name="Sutton G."/>
            <person name="Meyer J."/>
            <person name="Hill C.A."/>
            <person name="Birren B."/>
            <person name="Nene V."/>
            <person name="Collins F."/>
            <person name="Alarcon-Chaidez F."/>
            <person name="Wikel S."/>
            <person name="Strausberg R."/>
        </authorList>
    </citation>
    <scope>NUCLEOTIDE SEQUENCE [LARGE SCALE GENOMIC DNA]</scope>
    <source>
        <strain evidence="3">Wikel</strain>
        <strain evidence="1">Wikel colony</strain>
    </source>
</reference>
<reference evidence="2" key="2">
    <citation type="submission" date="2020-05" db="UniProtKB">
        <authorList>
            <consortium name="EnsemblMetazoa"/>
        </authorList>
    </citation>
    <scope>IDENTIFICATION</scope>
    <source>
        <strain evidence="2">wikel</strain>
    </source>
</reference>